<evidence type="ECO:0000256" key="1">
    <source>
        <dbReference type="SAM" id="MobiDB-lite"/>
    </source>
</evidence>
<evidence type="ECO:0000313" key="2">
    <source>
        <dbReference type="EMBL" id="PWY87686.1"/>
    </source>
</evidence>
<dbReference type="Proteomes" id="UP000247233">
    <property type="component" value="Unassembled WGS sequence"/>
</dbReference>
<reference evidence="2 3" key="1">
    <citation type="submission" date="2016-12" db="EMBL/GenBank/DDBJ databases">
        <title>The genomes of Aspergillus section Nigri reveals drivers in fungal speciation.</title>
        <authorList>
            <consortium name="DOE Joint Genome Institute"/>
            <person name="Vesth T.C."/>
            <person name="Nybo J."/>
            <person name="Theobald S."/>
            <person name="Brandl J."/>
            <person name="Frisvad J.C."/>
            <person name="Nielsen K.F."/>
            <person name="Lyhne E.K."/>
            <person name="Kogle M.E."/>
            <person name="Kuo A."/>
            <person name="Riley R."/>
            <person name="Clum A."/>
            <person name="Nolan M."/>
            <person name="Lipzen A."/>
            <person name="Salamov A."/>
            <person name="Henrissat B."/>
            <person name="Wiebenga A."/>
            <person name="De Vries R.P."/>
            <person name="Grigoriev I.V."/>
            <person name="Mortensen U.H."/>
            <person name="Andersen M.R."/>
            <person name="Baker S.E."/>
        </authorList>
    </citation>
    <scope>NUCLEOTIDE SEQUENCE [LARGE SCALE GENOMIC DNA]</scope>
    <source>
        <strain evidence="2 3">CBS 117.55</strain>
    </source>
</reference>
<evidence type="ECO:0000313" key="3">
    <source>
        <dbReference type="Proteomes" id="UP000247233"/>
    </source>
</evidence>
<name>A0A317WMG6_9EURO</name>
<accession>A0A317WMG6</accession>
<sequence>MTSSRHAINPGPTNWSLQHNLLQPSADAAVGPHRHPQVTTRGQGSPAVATPTHETNGHVAV</sequence>
<dbReference type="AlphaFoldDB" id="A0A317WMG6"/>
<protein>
    <submittedName>
        <fullName evidence="2">Uncharacterized protein</fullName>
    </submittedName>
</protein>
<gene>
    <name evidence="2" type="ORF">BO70DRAFT_360327</name>
</gene>
<proteinExistence type="predicted"/>
<comment type="caution">
    <text evidence="2">The sequence shown here is derived from an EMBL/GenBank/DDBJ whole genome shotgun (WGS) entry which is preliminary data.</text>
</comment>
<organism evidence="2 3">
    <name type="scientific">Aspergillus heteromorphus CBS 117.55</name>
    <dbReference type="NCBI Taxonomy" id="1448321"/>
    <lineage>
        <taxon>Eukaryota</taxon>
        <taxon>Fungi</taxon>
        <taxon>Dikarya</taxon>
        <taxon>Ascomycota</taxon>
        <taxon>Pezizomycotina</taxon>
        <taxon>Eurotiomycetes</taxon>
        <taxon>Eurotiomycetidae</taxon>
        <taxon>Eurotiales</taxon>
        <taxon>Aspergillaceae</taxon>
        <taxon>Aspergillus</taxon>
        <taxon>Aspergillus subgen. Circumdati</taxon>
    </lineage>
</organism>
<dbReference type="RefSeq" id="XP_025401569.1">
    <property type="nucleotide sequence ID" value="XM_025542753.1"/>
</dbReference>
<feature type="region of interest" description="Disordered" evidence="1">
    <location>
        <begin position="25"/>
        <end position="61"/>
    </location>
</feature>
<dbReference type="EMBL" id="MSFL01000006">
    <property type="protein sequence ID" value="PWY87686.1"/>
    <property type="molecule type" value="Genomic_DNA"/>
</dbReference>
<keyword evidence="3" id="KW-1185">Reference proteome</keyword>
<dbReference type="GeneID" id="37064990"/>
<dbReference type="VEuPathDB" id="FungiDB:BO70DRAFT_360327"/>